<evidence type="ECO:0000313" key="1">
    <source>
        <dbReference type="EMBL" id="OAE34366.1"/>
    </source>
</evidence>
<organism evidence="1 2">
    <name type="scientific">Marchantia polymorpha subsp. ruderalis</name>
    <dbReference type="NCBI Taxonomy" id="1480154"/>
    <lineage>
        <taxon>Eukaryota</taxon>
        <taxon>Viridiplantae</taxon>
        <taxon>Streptophyta</taxon>
        <taxon>Embryophyta</taxon>
        <taxon>Marchantiophyta</taxon>
        <taxon>Marchantiopsida</taxon>
        <taxon>Marchantiidae</taxon>
        <taxon>Marchantiales</taxon>
        <taxon>Marchantiaceae</taxon>
        <taxon>Marchantia</taxon>
    </lineage>
</organism>
<dbReference type="EMBL" id="LVLJ01000416">
    <property type="protein sequence ID" value="OAE34366.1"/>
    <property type="molecule type" value="Genomic_DNA"/>
</dbReference>
<keyword evidence="2" id="KW-1185">Reference proteome</keyword>
<sequence>MSAVCSHLCQSVRQNLEITGKILARIFEADQWRLGMAERRGEERFIEMSWRRGSHGCSNWEFWKVARAARRPQDESESKVSTFRRRMIFHQFGAVSEQDKGGYGDDAGALCTNEVESCSAGLCIVLQQQQQQQQQSVQKDFASMFSRSITTEKVKVYSAALVIDRPWNRPEMGLFLSEPRA</sequence>
<comment type="caution">
    <text evidence="1">The sequence shown here is derived from an EMBL/GenBank/DDBJ whole genome shotgun (WGS) entry which is preliminary data.</text>
</comment>
<evidence type="ECO:0000313" key="2">
    <source>
        <dbReference type="Proteomes" id="UP000077202"/>
    </source>
</evidence>
<proteinExistence type="predicted"/>
<name>A0A176WPZ2_MARPO</name>
<accession>A0A176WPZ2</accession>
<dbReference type="Proteomes" id="UP000077202">
    <property type="component" value="Unassembled WGS sequence"/>
</dbReference>
<protein>
    <submittedName>
        <fullName evidence="1">Uncharacterized protein</fullName>
    </submittedName>
</protein>
<dbReference type="AlphaFoldDB" id="A0A176WPZ2"/>
<reference evidence="1" key="1">
    <citation type="submission" date="2016-03" db="EMBL/GenBank/DDBJ databases">
        <title>Mechanisms controlling the formation of the plant cell surface in tip-growing cells are functionally conserved among land plants.</title>
        <authorList>
            <person name="Honkanen S."/>
            <person name="Jones V.A."/>
            <person name="Morieri G."/>
            <person name="Champion C."/>
            <person name="Hetherington A.J."/>
            <person name="Kelly S."/>
            <person name="Saint-Marcoux D."/>
            <person name="Proust H."/>
            <person name="Prescott H."/>
            <person name="Dolan L."/>
        </authorList>
    </citation>
    <scope>NUCLEOTIDE SEQUENCE [LARGE SCALE GENOMIC DNA]</scope>
    <source>
        <tissue evidence="1">Whole gametophyte</tissue>
    </source>
</reference>
<gene>
    <name evidence="1" type="ORF">AXG93_1054s1520</name>
</gene>